<dbReference type="Proteomes" id="UP000830434">
    <property type="component" value="Chromosome"/>
</dbReference>
<dbReference type="RefSeq" id="WP_248654925.1">
    <property type="nucleotide sequence ID" value="NZ_CP096658.1"/>
</dbReference>
<organism evidence="3 4">
    <name type="scientific">Halorussus gelatinilyticus</name>
    <dbReference type="NCBI Taxonomy" id="2937524"/>
    <lineage>
        <taxon>Archaea</taxon>
        <taxon>Methanobacteriati</taxon>
        <taxon>Methanobacteriota</taxon>
        <taxon>Stenosarchaea group</taxon>
        <taxon>Halobacteria</taxon>
        <taxon>Halobacteriales</taxon>
        <taxon>Haladaptataceae</taxon>
        <taxon>Halorussus</taxon>
    </lineage>
</organism>
<dbReference type="KEGG" id="haxz:M0R88_00060"/>
<feature type="transmembrane region" description="Helical" evidence="2">
    <location>
        <begin position="66"/>
        <end position="92"/>
    </location>
</feature>
<gene>
    <name evidence="3" type="ORF">M0R88_00060</name>
</gene>
<keyword evidence="4" id="KW-1185">Reference proteome</keyword>
<reference evidence="3" key="1">
    <citation type="submission" date="2022-04" db="EMBL/GenBank/DDBJ databases">
        <title>Diverse halophilic archaea isolated from saline environments.</title>
        <authorList>
            <person name="Cui H.-L."/>
        </authorList>
    </citation>
    <scope>NUCLEOTIDE SEQUENCE</scope>
    <source>
        <strain evidence="3">XZYJT40</strain>
    </source>
</reference>
<evidence type="ECO:0000313" key="3">
    <source>
        <dbReference type="EMBL" id="UPW00514.1"/>
    </source>
</evidence>
<sequence>MSESHRPPGSGPGESRRSAARRRQSVDSGSDQRLAPEEKLLALYENLRAEIRVRIRVANVRATRGIAVVGGVVGSAMVQSSFHLLALVPVVFGVRIDAGLLSVVTVALSAFLLAVGLSHLAYRRRLSREIRAGERP</sequence>
<name>A0A8U0IJU0_9EURY</name>
<keyword evidence="2" id="KW-1133">Transmembrane helix</keyword>
<evidence type="ECO:0008006" key="5">
    <source>
        <dbReference type="Google" id="ProtNLM"/>
    </source>
</evidence>
<feature type="transmembrane region" description="Helical" evidence="2">
    <location>
        <begin position="98"/>
        <end position="122"/>
    </location>
</feature>
<keyword evidence="2" id="KW-0472">Membrane</keyword>
<protein>
    <recommendedName>
        <fullName evidence="5">Holin-X, holin superfamily III</fullName>
    </recommendedName>
</protein>
<proteinExistence type="predicted"/>
<dbReference type="AlphaFoldDB" id="A0A8U0IJU0"/>
<feature type="region of interest" description="Disordered" evidence="1">
    <location>
        <begin position="1"/>
        <end position="33"/>
    </location>
</feature>
<dbReference type="EMBL" id="CP096658">
    <property type="protein sequence ID" value="UPW00514.1"/>
    <property type="molecule type" value="Genomic_DNA"/>
</dbReference>
<accession>A0A8U0IJU0</accession>
<dbReference type="GeneID" id="72188201"/>
<evidence type="ECO:0000256" key="1">
    <source>
        <dbReference type="SAM" id="MobiDB-lite"/>
    </source>
</evidence>
<evidence type="ECO:0000313" key="4">
    <source>
        <dbReference type="Proteomes" id="UP000830434"/>
    </source>
</evidence>
<evidence type="ECO:0000256" key="2">
    <source>
        <dbReference type="SAM" id="Phobius"/>
    </source>
</evidence>
<keyword evidence="2" id="KW-0812">Transmembrane</keyword>